<sequence>MPTKPRPVRAAVLTALLLALVVGWPDPAHAHRGVVLHLHHDGRGTVRVDMAWTDGHPVTGPASAVLLAQRAGGRSVGPVGLRAVIGSGPTTLTLDAPLADGRWTVTVDAASPGLGQCVADLVVGPDSPAQSITCGSITAPTVTAAAPPAGGGLTVPIAGAALLIILGLARYARHRRPGRSGAGPC</sequence>
<dbReference type="OrthoDB" id="3402202at2"/>
<evidence type="ECO:0000313" key="4">
    <source>
        <dbReference type="Proteomes" id="UP000198215"/>
    </source>
</evidence>
<keyword evidence="2" id="KW-0732">Signal</keyword>
<keyword evidence="4" id="KW-1185">Reference proteome</keyword>
<reference evidence="4" key="1">
    <citation type="submission" date="2016-06" db="EMBL/GenBank/DDBJ databases">
        <authorList>
            <person name="Varghese N."/>
            <person name="Submissions Spin"/>
        </authorList>
    </citation>
    <scope>NUCLEOTIDE SEQUENCE [LARGE SCALE GENOMIC DNA]</scope>
    <source>
        <strain evidence="4">DSM 45161</strain>
    </source>
</reference>
<gene>
    <name evidence="3" type="ORF">GA0070614_0423</name>
</gene>
<accession>A0A1C5GVA5</accession>
<dbReference type="AlphaFoldDB" id="A0A1C5GVA5"/>
<name>A0A1C5GVA5_9ACTN</name>
<feature type="chain" id="PRO_5008717131" description="CopC domain-containing protein" evidence="2">
    <location>
        <begin position="31"/>
        <end position="185"/>
    </location>
</feature>
<keyword evidence="1" id="KW-0472">Membrane</keyword>
<dbReference type="RefSeq" id="WP_088974403.1">
    <property type="nucleotide sequence ID" value="NZ_LT607753.1"/>
</dbReference>
<organism evidence="3 4">
    <name type="scientific">Micromonospora coxensis</name>
    <dbReference type="NCBI Taxonomy" id="356852"/>
    <lineage>
        <taxon>Bacteria</taxon>
        <taxon>Bacillati</taxon>
        <taxon>Actinomycetota</taxon>
        <taxon>Actinomycetes</taxon>
        <taxon>Micromonosporales</taxon>
        <taxon>Micromonosporaceae</taxon>
        <taxon>Micromonospora</taxon>
    </lineage>
</organism>
<evidence type="ECO:0008006" key="5">
    <source>
        <dbReference type="Google" id="ProtNLM"/>
    </source>
</evidence>
<keyword evidence="1" id="KW-0812">Transmembrane</keyword>
<proteinExistence type="predicted"/>
<evidence type="ECO:0000256" key="1">
    <source>
        <dbReference type="SAM" id="Phobius"/>
    </source>
</evidence>
<feature type="transmembrane region" description="Helical" evidence="1">
    <location>
        <begin position="149"/>
        <end position="169"/>
    </location>
</feature>
<dbReference type="Proteomes" id="UP000198215">
    <property type="component" value="Chromosome I"/>
</dbReference>
<keyword evidence="1" id="KW-1133">Transmembrane helix</keyword>
<dbReference type="EMBL" id="LT607753">
    <property type="protein sequence ID" value="SCG37694.1"/>
    <property type="molecule type" value="Genomic_DNA"/>
</dbReference>
<protein>
    <recommendedName>
        <fullName evidence="5">CopC domain-containing protein</fullName>
    </recommendedName>
</protein>
<evidence type="ECO:0000256" key="2">
    <source>
        <dbReference type="SAM" id="SignalP"/>
    </source>
</evidence>
<evidence type="ECO:0000313" key="3">
    <source>
        <dbReference type="EMBL" id="SCG37694.1"/>
    </source>
</evidence>
<feature type="signal peptide" evidence="2">
    <location>
        <begin position="1"/>
        <end position="30"/>
    </location>
</feature>